<evidence type="ECO:0000256" key="1">
    <source>
        <dbReference type="ARBA" id="ARBA00001933"/>
    </source>
</evidence>
<proteinExistence type="inferred from homology"/>
<dbReference type="Pfam" id="PF00282">
    <property type="entry name" value="Pyridoxal_deC"/>
    <property type="match status" value="1"/>
</dbReference>
<evidence type="ECO:0000256" key="5">
    <source>
        <dbReference type="ARBA" id="ARBA00023239"/>
    </source>
</evidence>
<dbReference type="EMBL" id="CP073720">
    <property type="protein sequence ID" value="UWP79896.1"/>
    <property type="molecule type" value="Genomic_DNA"/>
</dbReference>
<comment type="similarity">
    <text evidence="2 6">Belongs to the group II decarboxylase family.</text>
</comment>
<evidence type="ECO:0000256" key="6">
    <source>
        <dbReference type="RuleBase" id="RU000382"/>
    </source>
</evidence>
<dbReference type="PANTHER" id="PTHR45677:SF8">
    <property type="entry name" value="CYSTEINE SULFINIC ACID DECARBOXYLASE"/>
    <property type="match status" value="1"/>
</dbReference>
<protein>
    <submittedName>
        <fullName evidence="7">Pyridoxal-dependent decarboxylase</fullName>
    </submittedName>
</protein>
<sequence length="514" mass="52683">MATAVPGAPSPALFAGTGVGLAELRTYTDLALDLLAENLAGRSGPVPPGGPGRVGGPGTGPLSEALIGETGQDARTTFVELIRAFAGGAVDLNHAAAVARMQCPPLAPAVAAEVVVAALNQSLHAWESGPSALELDRWVVEGLAAAVGYGPASGGTLTAGGSVSNLMGLLAAREWVLSARQGTSTFGSGLAGLGARPVVLCSDSTHFSVARAVGVVGIGTENIVRLPSDEHGRIRPDLAEQVLIDLPPGTVPVALVACAGTTDFGWVDPLPELAVIARRRGVWLHVDAAYGGGAIFSDRLRPMLRGIAEADSVTLDLHKFGWVPASASALLVRSAASLDPLAGDTTTLNAEDDRLAGYHGRYGSSLQATRRVDALKIAVALRTLGRRGIGEMVDACHALACHAADRIAVHPRLELADRPVLSTVVFRYLPDPGVDADAFNAELRRRLMAAGTVLTARTRVPRPDGTAPVFLKLMLLNPATTAEQLDGVVADVLAGAAELSAAHPAVPAAGVARP</sequence>
<dbReference type="Gene3D" id="3.90.1150.10">
    <property type="entry name" value="Aspartate Aminotransferase, domain 1"/>
    <property type="match status" value="1"/>
</dbReference>
<gene>
    <name evidence="7" type="ORF">Dfulv_32650</name>
</gene>
<evidence type="ECO:0000256" key="3">
    <source>
        <dbReference type="ARBA" id="ARBA00022793"/>
    </source>
</evidence>
<evidence type="ECO:0000256" key="4">
    <source>
        <dbReference type="ARBA" id="ARBA00022898"/>
    </source>
</evidence>
<keyword evidence="8" id="KW-1185">Reference proteome</keyword>
<evidence type="ECO:0000256" key="2">
    <source>
        <dbReference type="ARBA" id="ARBA00009533"/>
    </source>
</evidence>
<dbReference type="Proteomes" id="UP001059617">
    <property type="component" value="Chromosome"/>
</dbReference>
<dbReference type="Gene3D" id="3.40.640.10">
    <property type="entry name" value="Type I PLP-dependent aspartate aminotransferase-like (Major domain)"/>
    <property type="match status" value="1"/>
</dbReference>
<evidence type="ECO:0000313" key="8">
    <source>
        <dbReference type="Proteomes" id="UP001059617"/>
    </source>
</evidence>
<reference evidence="7" key="2">
    <citation type="submission" date="2022-09" db="EMBL/GenBank/DDBJ databases">
        <title>Biosynthetic gene clusters of Dactylosporangioum fulvum.</title>
        <authorList>
            <person name="Caradec T."/>
        </authorList>
    </citation>
    <scope>NUCLEOTIDE SEQUENCE</scope>
    <source>
        <strain evidence="7">NRRL B-16292</strain>
    </source>
</reference>
<dbReference type="InterPro" id="IPR002129">
    <property type="entry name" value="PyrdxlP-dep_de-COase"/>
</dbReference>
<dbReference type="PANTHER" id="PTHR45677">
    <property type="entry name" value="GLUTAMATE DECARBOXYLASE-RELATED"/>
    <property type="match status" value="1"/>
</dbReference>
<dbReference type="RefSeq" id="WP_259857654.1">
    <property type="nucleotide sequence ID" value="NZ_BAAAST010000001.1"/>
</dbReference>
<reference evidence="7" key="1">
    <citation type="submission" date="2021-04" db="EMBL/GenBank/DDBJ databases">
        <authorList>
            <person name="Hartkoorn R.C."/>
            <person name="Beaudoing E."/>
            <person name="Hot D."/>
        </authorList>
    </citation>
    <scope>NUCLEOTIDE SEQUENCE</scope>
    <source>
        <strain evidence="7">NRRL B-16292</strain>
    </source>
</reference>
<dbReference type="InterPro" id="IPR015424">
    <property type="entry name" value="PyrdxlP-dep_Trfase"/>
</dbReference>
<accession>A0ABY5VS38</accession>
<keyword evidence="3" id="KW-0210">Decarboxylase</keyword>
<dbReference type="InterPro" id="IPR015422">
    <property type="entry name" value="PyrdxlP-dep_Trfase_small"/>
</dbReference>
<keyword evidence="4 6" id="KW-0663">Pyridoxal phosphate</keyword>
<keyword evidence="5 6" id="KW-0456">Lyase</keyword>
<name>A0ABY5VS38_9ACTN</name>
<comment type="cofactor">
    <cofactor evidence="1 6">
        <name>pyridoxal 5'-phosphate</name>
        <dbReference type="ChEBI" id="CHEBI:597326"/>
    </cofactor>
</comment>
<evidence type="ECO:0000313" key="7">
    <source>
        <dbReference type="EMBL" id="UWP79896.1"/>
    </source>
</evidence>
<organism evidence="7 8">
    <name type="scientific">Dactylosporangium fulvum</name>
    <dbReference type="NCBI Taxonomy" id="53359"/>
    <lineage>
        <taxon>Bacteria</taxon>
        <taxon>Bacillati</taxon>
        <taxon>Actinomycetota</taxon>
        <taxon>Actinomycetes</taxon>
        <taxon>Micromonosporales</taxon>
        <taxon>Micromonosporaceae</taxon>
        <taxon>Dactylosporangium</taxon>
    </lineage>
</organism>
<dbReference type="SUPFAM" id="SSF53383">
    <property type="entry name" value="PLP-dependent transferases"/>
    <property type="match status" value="1"/>
</dbReference>
<dbReference type="InterPro" id="IPR015421">
    <property type="entry name" value="PyrdxlP-dep_Trfase_major"/>
</dbReference>